<dbReference type="InterPro" id="IPR003594">
    <property type="entry name" value="HATPase_dom"/>
</dbReference>
<dbReference type="InterPro" id="IPR011123">
    <property type="entry name" value="Y_Y_Y"/>
</dbReference>
<keyword evidence="14" id="KW-0472">Membrane</keyword>
<dbReference type="InterPro" id="IPR005467">
    <property type="entry name" value="His_kinase_dom"/>
</dbReference>
<dbReference type="InterPro" id="IPR001789">
    <property type="entry name" value="Sig_transdc_resp-reg_receiver"/>
</dbReference>
<evidence type="ECO:0000313" key="19">
    <source>
        <dbReference type="Proteomes" id="UP000199373"/>
    </source>
</evidence>
<keyword evidence="4" id="KW-0808">Transferase</keyword>
<proteinExistence type="predicted"/>
<dbReference type="Pfam" id="PF07494">
    <property type="entry name" value="Reg_prop"/>
    <property type="match status" value="5"/>
</dbReference>
<protein>
    <recommendedName>
        <fullName evidence="2">histidine kinase</fullName>
        <ecNumber evidence="2">2.7.13.3</ecNumber>
    </recommendedName>
</protein>
<dbReference type="SMART" id="SM00388">
    <property type="entry name" value="HisKA"/>
    <property type="match status" value="1"/>
</dbReference>
<keyword evidence="3 12" id="KW-0597">Phosphoprotein</keyword>
<dbReference type="SMART" id="SM00448">
    <property type="entry name" value="REC"/>
    <property type="match status" value="1"/>
</dbReference>
<dbReference type="InterPro" id="IPR018060">
    <property type="entry name" value="HTH_AraC"/>
</dbReference>
<dbReference type="InterPro" id="IPR018062">
    <property type="entry name" value="HTH_AraC-typ_CS"/>
</dbReference>
<dbReference type="Gene3D" id="2.130.10.10">
    <property type="entry name" value="YVTN repeat-like/Quinoprotein amine dehydrogenase"/>
    <property type="match status" value="3"/>
</dbReference>
<keyword evidence="5" id="KW-0547">Nucleotide-binding</keyword>
<evidence type="ECO:0000256" key="13">
    <source>
        <dbReference type="SAM" id="Coils"/>
    </source>
</evidence>
<keyword evidence="11" id="KW-0804">Transcription</keyword>
<evidence type="ECO:0000256" key="7">
    <source>
        <dbReference type="ARBA" id="ARBA00022840"/>
    </source>
</evidence>
<keyword evidence="9" id="KW-0805">Transcription regulation</keyword>
<dbReference type="InterPro" id="IPR015943">
    <property type="entry name" value="WD40/YVTN_repeat-like_dom_sf"/>
</dbReference>
<dbReference type="Gene3D" id="1.10.287.130">
    <property type="match status" value="1"/>
</dbReference>
<evidence type="ECO:0000256" key="11">
    <source>
        <dbReference type="ARBA" id="ARBA00023163"/>
    </source>
</evidence>
<reference evidence="18 19" key="1">
    <citation type="submission" date="2016-10" db="EMBL/GenBank/DDBJ databases">
        <authorList>
            <person name="de Groot N.N."/>
        </authorList>
    </citation>
    <scope>NUCLEOTIDE SEQUENCE [LARGE SCALE GENOMIC DNA]</scope>
    <source>
        <strain evidence="18 19">TC2-24</strain>
    </source>
</reference>
<dbReference type="PANTHER" id="PTHR43547">
    <property type="entry name" value="TWO-COMPONENT HISTIDINE KINASE"/>
    <property type="match status" value="1"/>
</dbReference>
<dbReference type="SUPFAM" id="SSF52172">
    <property type="entry name" value="CheY-like"/>
    <property type="match status" value="1"/>
</dbReference>
<dbReference type="Proteomes" id="UP000199373">
    <property type="component" value="Unassembled WGS sequence"/>
</dbReference>
<dbReference type="GO" id="GO:0043565">
    <property type="term" value="F:sequence-specific DNA binding"/>
    <property type="evidence" value="ECO:0007669"/>
    <property type="project" value="InterPro"/>
</dbReference>
<dbReference type="InterPro" id="IPR011110">
    <property type="entry name" value="Reg_prop"/>
</dbReference>
<gene>
    <name evidence="18" type="ORF">SAMN04487850_2335</name>
</gene>
<dbReference type="Gene3D" id="1.10.10.60">
    <property type="entry name" value="Homeodomain-like"/>
    <property type="match status" value="1"/>
</dbReference>
<sequence length="1340" mass="152186">MIHRKDIGRTVICILGAIVIGACHQEGRKDSEGDKDEAHGLVVAQELSNSRVQCIEEDKTGQLWIATFRGLNRYDGHEYHQYFCTDDSMGLPDNNVQGLLCDKQGRLWVATVNGVCRYTRKDNFERIPMQTGNCNARKLLTDSRGRIFVYNGTELLMYDEVQHIFLSRINRTMTNQSWGDCFIDAADDILLVGPENLLIYSGEDFKQRMELRHPVGTNFYYFDLLSNGLMLSSGNGTLMIFDTKARQRIPLSPEMETRLLAHNNVVQAACLLNNNTILLSTSHNGIFELNLLTHTLTGEGDAGFSVPVPDAYVTQIFQDSRKNIWMGTYDKGLFANYYYKEKFGGSDNYLNRVIENSSVFAVAMDQQENLWISTLLKGVYVYHCRSQKAEQIEIEGLAAGEKNNTVTHIFCDRDGLLWLSTSNVVMKCRYNGERLNILNQWPIFMTMDFEQTDDGTVWVSTSSTDIFAFHPGNNEPERKQVFNVDFTFIPSLLKINDGSMLISAFYQKILKMDPKTGKLTLLDIPDMQQCIRRSVYIPTDMHQDTRGDVWIGTVSNGLLRYNPKTNTMTRIAGLSCSDVGSIEEDRQGNLWISTMKGLNRLDAKTGRITSLYKADGIGGDEFCDRASCQLPNGSLVFGSTDGITMFNPADIDTLRKIPLRLCDLKIHNQLIHPAEGGPIEAVLDSCQSIHLSHRENSFSISFTALDFGEYERVHYYYMLDGIDDDWIDAGNSHSASYANLPAGHYTFRVRTTDSASDEAGSDERTISVIVDPAPANTWWAWLLYLLAFMLIVRFIYRLRRRIRQEKEAARLAEQEKEQEKRVNAMNMSFFANISHEFRTPLTMIKGPVDLLSKSSNLKGEDRNMLLIVQRSVRRMLRLVNQLMDFNKLENDTLRLAVSMQDVIPLVQHICDIFLLNMKEKDITFKVIGMEDTMQMWVDADKVEKILVNLLSNAIKFTPRGGQVTLTVDTDAQQLKVMVTDTGKGIPDDQLENIFKRYYQLDNQTKGTINWGTGIGLYYARRLAELHHGQLTASNAKNGQTGAVFTLLLPMHEDAYSDAEKRPLEQDEQDYPYEQVPEQHTVTAETRDDRPTILVVDDDSEVVNYLQVLLQQHYNVISHFNADDSLRSIREKEPDIILSDVVMPGRSGYDFCREIKNDLQLCHIPVILVTAKATAENQIEGLDTGADAYVTKPFDPNVLLAQIKSLLSNRLRIQHILSTKTTTEEKGVEEALSPQDKAFMDELYKLMEDELANSELDVTRITEMLYISRTKLYYKIKGLTGETPSSFFRMYKLNRAAQLIKEGRHTISEVADLTGFSTLSHFSSLFKKQFGVSPSEYKNTP</sequence>
<dbReference type="PROSITE" id="PS50110">
    <property type="entry name" value="RESPONSE_REGULATORY"/>
    <property type="match status" value="1"/>
</dbReference>
<dbReference type="SUPFAM" id="SSF47384">
    <property type="entry name" value="Homodimeric domain of signal transducing histidine kinase"/>
    <property type="match status" value="1"/>
</dbReference>
<dbReference type="GO" id="GO:0000155">
    <property type="term" value="F:phosphorelay sensor kinase activity"/>
    <property type="evidence" value="ECO:0007669"/>
    <property type="project" value="InterPro"/>
</dbReference>
<dbReference type="Pfam" id="PF00512">
    <property type="entry name" value="HisKA"/>
    <property type="match status" value="1"/>
</dbReference>
<keyword evidence="10" id="KW-0238">DNA-binding</keyword>
<dbReference type="InterPro" id="IPR011006">
    <property type="entry name" value="CheY-like_superfamily"/>
</dbReference>
<evidence type="ECO:0000256" key="1">
    <source>
        <dbReference type="ARBA" id="ARBA00000085"/>
    </source>
</evidence>
<feature type="coiled-coil region" evidence="13">
    <location>
        <begin position="795"/>
        <end position="822"/>
    </location>
</feature>
<dbReference type="SMART" id="SM00342">
    <property type="entry name" value="HTH_ARAC"/>
    <property type="match status" value="1"/>
</dbReference>
<feature type="transmembrane region" description="Helical" evidence="14">
    <location>
        <begin position="778"/>
        <end position="796"/>
    </location>
</feature>
<evidence type="ECO:0000256" key="14">
    <source>
        <dbReference type="SAM" id="Phobius"/>
    </source>
</evidence>
<evidence type="ECO:0000259" key="17">
    <source>
        <dbReference type="PROSITE" id="PS50110"/>
    </source>
</evidence>
<keyword evidence="14" id="KW-1133">Transmembrane helix</keyword>
<feature type="domain" description="Histidine kinase" evidence="16">
    <location>
        <begin position="832"/>
        <end position="1052"/>
    </location>
</feature>
<dbReference type="CDD" id="cd00082">
    <property type="entry name" value="HisKA"/>
    <property type="match status" value="1"/>
</dbReference>
<evidence type="ECO:0000259" key="16">
    <source>
        <dbReference type="PROSITE" id="PS50109"/>
    </source>
</evidence>
<dbReference type="PROSITE" id="PS01124">
    <property type="entry name" value="HTH_ARAC_FAMILY_2"/>
    <property type="match status" value="1"/>
</dbReference>
<evidence type="ECO:0000313" key="18">
    <source>
        <dbReference type="EMBL" id="SEW24522.1"/>
    </source>
</evidence>
<dbReference type="InterPro" id="IPR004358">
    <property type="entry name" value="Sig_transdc_His_kin-like_C"/>
</dbReference>
<evidence type="ECO:0000256" key="10">
    <source>
        <dbReference type="ARBA" id="ARBA00023125"/>
    </source>
</evidence>
<dbReference type="InterPro" id="IPR036097">
    <property type="entry name" value="HisK_dim/P_sf"/>
</dbReference>
<dbReference type="SUPFAM" id="SSF50998">
    <property type="entry name" value="Quinoprotein alcohol dehydrogenase-like"/>
    <property type="match status" value="1"/>
</dbReference>
<dbReference type="EMBL" id="FOIQ01000006">
    <property type="protein sequence ID" value="SEW24522.1"/>
    <property type="molecule type" value="Genomic_DNA"/>
</dbReference>
<evidence type="ECO:0000256" key="12">
    <source>
        <dbReference type="PROSITE-ProRule" id="PRU00169"/>
    </source>
</evidence>
<dbReference type="Gene3D" id="3.30.565.10">
    <property type="entry name" value="Histidine kinase-like ATPase, C-terminal domain"/>
    <property type="match status" value="1"/>
</dbReference>
<dbReference type="Pfam" id="PF00072">
    <property type="entry name" value="Response_reg"/>
    <property type="match status" value="1"/>
</dbReference>
<name>A0A1I0QC71_9BACT</name>
<dbReference type="PROSITE" id="PS00041">
    <property type="entry name" value="HTH_ARAC_FAMILY_1"/>
    <property type="match status" value="1"/>
</dbReference>
<dbReference type="GO" id="GO:0005524">
    <property type="term" value="F:ATP binding"/>
    <property type="evidence" value="ECO:0007669"/>
    <property type="project" value="UniProtKB-KW"/>
</dbReference>
<dbReference type="SUPFAM" id="SSF46689">
    <property type="entry name" value="Homeodomain-like"/>
    <property type="match status" value="1"/>
</dbReference>
<dbReference type="PROSITE" id="PS50109">
    <property type="entry name" value="HIS_KIN"/>
    <property type="match status" value="1"/>
</dbReference>
<feature type="modified residue" description="4-aspartylphosphate" evidence="12">
    <location>
        <position position="1139"/>
    </location>
</feature>
<evidence type="ECO:0000256" key="2">
    <source>
        <dbReference type="ARBA" id="ARBA00012438"/>
    </source>
</evidence>
<evidence type="ECO:0000256" key="9">
    <source>
        <dbReference type="ARBA" id="ARBA00023015"/>
    </source>
</evidence>
<organism evidence="18 19">
    <name type="scientific">Prevotella aff. ruminicola Tc2-24</name>
    <dbReference type="NCBI Taxonomy" id="81582"/>
    <lineage>
        <taxon>Bacteria</taxon>
        <taxon>Pseudomonadati</taxon>
        <taxon>Bacteroidota</taxon>
        <taxon>Bacteroidia</taxon>
        <taxon>Bacteroidales</taxon>
        <taxon>Prevotellaceae</taxon>
        <taxon>Prevotella</taxon>
    </lineage>
</organism>
<dbReference type="SMART" id="SM00387">
    <property type="entry name" value="HATPase_c"/>
    <property type="match status" value="1"/>
</dbReference>
<evidence type="ECO:0000256" key="5">
    <source>
        <dbReference type="ARBA" id="ARBA00022741"/>
    </source>
</evidence>
<dbReference type="PANTHER" id="PTHR43547:SF2">
    <property type="entry name" value="HYBRID SIGNAL TRANSDUCTION HISTIDINE KINASE C"/>
    <property type="match status" value="1"/>
</dbReference>
<dbReference type="GO" id="GO:0003700">
    <property type="term" value="F:DNA-binding transcription factor activity"/>
    <property type="evidence" value="ECO:0007669"/>
    <property type="project" value="InterPro"/>
</dbReference>
<dbReference type="Pfam" id="PF02518">
    <property type="entry name" value="HATPase_c"/>
    <property type="match status" value="1"/>
</dbReference>
<dbReference type="Gene3D" id="3.40.50.2300">
    <property type="match status" value="1"/>
</dbReference>
<keyword evidence="6 18" id="KW-0418">Kinase</keyword>
<dbReference type="InterPro" id="IPR013783">
    <property type="entry name" value="Ig-like_fold"/>
</dbReference>
<evidence type="ECO:0000256" key="4">
    <source>
        <dbReference type="ARBA" id="ARBA00022679"/>
    </source>
</evidence>
<keyword evidence="14" id="KW-0812">Transmembrane</keyword>
<keyword evidence="19" id="KW-1185">Reference proteome</keyword>
<feature type="domain" description="Response regulatory" evidence="17">
    <location>
        <begin position="1091"/>
        <end position="1206"/>
    </location>
</feature>
<keyword evidence="7" id="KW-0067">ATP-binding</keyword>
<dbReference type="SUPFAM" id="SSF63829">
    <property type="entry name" value="Calcium-dependent phosphotriesterase"/>
    <property type="match status" value="1"/>
</dbReference>
<dbReference type="FunFam" id="3.30.565.10:FF:000037">
    <property type="entry name" value="Hybrid sensor histidine kinase/response regulator"/>
    <property type="match status" value="1"/>
</dbReference>
<comment type="catalytic activity">
    <reaction evidence="1">
        <text>ATP + protein L-histidine = ADP + protein N-phospho-L-histidine.</text>
        <dbReference type="EC" id="2.7.13.3"/>
    </reaction>
</comment>
<dbReference type="EC" id="2.7.13.3" evidence="2"/>
<dbReference type="InterPro" id="IPR003661">
    <property type="entry name" value="HisK_dim/P_dom"/>
</dbReference>
<dbReference type="RefSeq" id="WP_091916866.1">
    <property type="nucleotide sequence ID" value="NZ_FOIQ01000006.1"/>
</dbReference>
<dbReference type="InterPro" id="IPR009057">
    <property type="entry name" value="Homeodomain-like_sf"/>
</dbReference>
<evidence type="ECO:0000256" key="8">
    <source>
        <dbReference type="ARBA" id="ARBA00023012"/>
    </source>
</evidence>
<dbReference type="InterPro" id="IPR011047">
    <property type="entry name" value="Quinoprotein_ADH-like_sf"/>
</dbReference>
<dbReference type="Pfam" id="PF07495">
    <property type="entry name" value="Y_Y_Y"/>
    <property type="match status" value="1"/>
</dbReference>
<feature type="domain" description="HTH araC/xylS-type" evidence="15">
    <location>
        <begin position="1240"/>
        <end position="1339"/>
    </location>
</feature>
<dbReference type="SUPFAM" id="SSF55874">
    <property type="entry name" value="ATPase domain of HSP90 chaperone/DNA topoisomerase II/histidine kinase"/>
    <property type="match status" value="1"/>
</dbReference>
<dbReference type="InterPro" id="IPR036890">
    <property type="entry name" value="HATPase_C_sf"/>
</dbReference>
<dbReference type="Gene3D" id="2.60.40.10">
    <property type="entry name" value="Immunoglobulins"/>
    <property type="match status" value="1"/>
</dbReference>
<evidence type="ECO:0000259" key="15">
    <source>
        <dbReference type="PROSITE" id="PS01124"/>
    </source>
</evidence>
<dbReference type="PRINTS" id="PR00344">
    <property type="entry name" value="BCTRLSENSOR"/>
</dbReference>
<accession>A0A1I0QC71</accession>
<evidence type="ECO:0000256" key="6">
    <source>
        <dbReference type="ARBA" id="ARBA00022777"/>
    </source>
</evidence>
<dbReference type="CDD" id="cd00075">
    <property type="entry name" value="HATPase"/>
    <property type="match status" value="1"/>
</dbReference>
<evidence type="ECO:0000256" key="3">
    <source>
        <dbReference type="ARBA" id="ARBA00022553"/>
    </source>
</evidence>
<keyword evidence="8" id="KW-0902">Two-component regulatory system</keyword>
<dbReference type="FunFam" id="1.10.287.130:FF:000045">
    <property type="entry name" value="Two-component system sensor histidine kinase/response regulator"/>
    <property type="match status" value="1"/>
</dbReference>
<keyword evidence="13" id="KW-0175">Coiled coil</keyword>
<dbReference type="PROSITE" id="PS51257">
    <property type="entry name" value="PROKAR_LIPOPROTEIN"/>
    <property type="match status" value="1"/>
</dbReference>
<dbReference type="Pfam" id="PF12833">
    <property type="entry name" value="HTH_18"/>
    <property type="match status" value="1"/>
</dbReference>